<dbReference type="PANTHER" id="PTHR30204">
    <property type="entry name" value="REDOX-CYCLING DRUG-SENSING TRANSCRIPTIONAL ACTIVATOR SOXR"/>
    <property type="match status" value="1"/>
</dbReference>
<dbReference type="OrthoDB" id="9802039at2"/>
<dbReference type="PRINTS" id="PR00040">
    <property type="entry name" value="HTHMERR"/>
</dbReference>
<dbReference type="GO" id="GO:0003700">
    <property type="term" value="F:DNA-binding transcription factor activity"/>
    <property type="evidence" value="ECO:0007669"/>
    <property type="project" value="InterPro"/>
</dbReference>
<keyword evidence="1 3" id="KW-0238">DNA-binding</keyword>
<dbReference type="CDD" id="cd04781">
    <property type="entry name" value="HTH_MerR-like_sg6"/>
    <property type="match status" value="1"/>
</dbReference>
<dbReference type="GO" id="GO:0003677">
    <property type="term" value="F:DNA binding"/>
    <property type="evidence" value="ECO:0007669"/>
    <property type="project" value="UniProtKB-KW"/>
</dbReference>
<dbReference type="PROSITE" id="PS50937">
    <property type="entry name" value="HTH_MERR_2"/>
    <property type="match status" value="1"/>
</dbReference>
<reference evidence="3 4" key="1">
    <citation type="submission" date="2016-10" db="EMBL/GenBank/DDBJ databases">
        <authorList>
            <person name="de Groot N.N."/>
        </authorList>
    </citation>
    <scope>NUCLEOTIDE SEQUENCE [LARGE SCALE GENOMIC DNA]</scope>
    <source>
        <strain evidence="3 4">JCM 21544</strain>
    </source>
</reference>
<evidence type="ECO:0000259" key="2">
    <source>
        <dbReference type="PROSITE" id="PS50937"/>
    </source>
</evidence>
<sequence>MDIAEVAKRSGIPASTLRFYEKKGLIVSLSQQGTRRWFGPGILDQLALISLGQAAGLSLDEIRSMFSPDGTPNIDRQLLATKADEIDALIKRLEAMSKGLRHAAACPAPSHLECPTFKRLLKAASSGVIERRWNKATPKPDL</sequence>
<dbReference type="InterPro" id="IPR047057">
    <property type="entry name" value="MerR_fam"/>
</dbReference>
<dbReference type="EMBL" id="FNFD01000007">
    <property type="protein sequence ID" value="SDK42313.1"/>
    <property type="molecule type" value="Genomic_DNA"/>
</dbReference>
<proteinExistence type="predicted"/>
<dbReference type="InterPro" id="IPR000551">
    <property type="entry name" value="MerR-type_HTH_dom"/>
</dbReference>
<evidence type="ECO:0000313" key="4">
    <source>
        <dbReference type="Proteomes" id="UP000198706"/>
    </source>
</evidence>
<gene>
    <name evidence="3" type="ORF">SAMN05216186_1079</name>
</gene>
<dbReference type="STRING" id="137658.SAMN05216186_1079"/>
<dbReference type="SMART" id="SM00422">
    <property type="entry name" value="HTH_MERR"/>
    <property type="match status" value="1"/>
</dbReference>
<evidence type="ECO:0000256" key="1">
    <source>
        <dbReference type="ARBA" id="ARBA00023125"/>
    </source>
</evidence>
<evidence type="ECO:0000313" key="3">
    <source>
        <dbReference type="EMBL" id="SDK42313.1"/>
    </source>
</evidence>
<organism evidence="3 4">
    <name type="scientific">Pseudomonas indica</name>
    <dbReference type="NCBI Taxonomy" id="137658"/>
    <lineage>
        <taxon>Bacteria</taxon>
        <taxon>Pseudomonadati</taxon>
        <taxon>Pseudomonadota</taxon>
        <taxon>Gammaproteobacteria</taxon>
        <taxon>Pseudomonadales</taxon>
        <taxon>Pseudomonadaceae</taxon>
        <taxon>Pseudomonas</taxon>
    </lineage>
</organism>
<dbReference type="Pfam" id="PF13411">
    <property type="entry name" value="MerR_1"/>
    <property type="match status" value="1"/>
</dbReference>
<name>A0A1G9BSF5_9PSED</name>
<dbReference type="Gene3D" id="1.10.1660.10">
    <property type="match status" value="1"/>
</dbReference>
<dbReference type="Proteomes" id="UP000198706">
    <property type="component" value="Unassembled WGS sequence"/>
</dbReference>
<dbReference type="SUPFAM" id="SSF46955">
    <property type="entry name" value="Putative DNA-binding domain"/>
    <property type="match status" value="1"/>
</dbReference>
<dbReference type="PANTHER" id="PTHR30204:SF97">
    <property type="entry name" value="MERR FAMILY REGULATORY PROTEIN"/>
    <property type="match status" value="1"/>
</dbReference>
<feature type="domain" description="HTH merR-type" evidence="2">
    <location>
        <begin position="1"/>
        <end position="68"/>
    </location>
</feature>
<protein>
    <submittedName>
        <fullName evidence="3">DNA-binding transcriptional regulator, MerR family</fullName>
    </submittedName>
</protein>
<dbReference type="RefSeq" id="WP_084337613.1">
    <property type="nucleotide sequence ID" value="NZ_FNFD01000007.1"/>
</dbReference>
<dbReference type="AlphaFoldDB" id="A0A1G9BSF5"/>
<dbReference type="InterPro" id="IPR009061">
    <property type="entry name" value="DNA-bd_dom_put_sf"/>
</dbReference>
<accession>A0A1G9BSF5</accession>
<keyword evidence="4" id="KW-1185">Reference proteome</keyword>